<dbReference type="Gene3D" id="3.40.50.150">
    <property type="entry name" value="Vaccinia Virus protein VP39"/>
    <property type="match status" value="1"/>
</dbReference>
<dbReference type="InterPro" id="IPR029063">
    <property type="entry name" value="SAM-dependent_MTases_sf"/>
</dbReference>
<feature type="binding site" evidence="7">
    <location>
        <position position="14"/>
    </location>
    <ligand>
        <name>S-adenosyl-L-methionine</name>
        <dbReference type="ChEBI" id="CHEBI:59789"/>
    </ligand>
</feature>
<evidence type="ECO:0000256" key="2">
    <source>
        <dbReference type="ARBA" id="ARBA00011900"/>
    </source>
</evidence>
<evidence type="ECO:0000313" key="9">
    <source>
        <dbReference type="EMBL" id="KGO84426.1"/>
    </source>
</evidence>
<evidence type="ECO:0000256" key="6">
    <source>
        <dbReference type="ARBA" id="ARBA00047942"/>
    </source>
</evidence>
<comment type="catalytic activity">
    <reaction evidence="6 8">
        <text>a 2'-deoxyadenosine in DNA + S-adenosyl-L-methionine = an N(6)-methyl-2'-deoxyadenosine in DNA + S-adenosyl-L-homocysteine + H(+)</text>
        <dbReference type="Rhea" id="RHEA:15197"/>
        <dbReference type="Rhea" id="RHEA-COMP:12418"/>
        <dbReference type="Rhea" id="RHEA-COMP:12419"/>
        <dbReference type="ChEBI" id="CHEBI:15378"/>
        <dbReference type="ChEBI" id="CHEBI:57856"/>
        <dbReference type="ChEBI" id="CHEBI:59789"/>
        <dbReference type="ChEBI" id="CHEBI:90615"/>
        <dbReference type="ChEBI" id="CHEBI:90616"/>
        <dbReference type="EC" id="2.1.1.72"/>
    </reaction>
</comment>
<dbReference type="EC" id="2.1.1.72" evidence="2 8"/>
<dbReference type="InterPro" id="IPR012263">
    <property type="entry name" value="M_m6A_EcoRV"/>
</dbReference>
<dbReference type="Pfam" id="PF02086">
    <property type="entry name" value="MethyltransfD12"/>
    <property type="match status" value="1"/>
</dbReference>
<dbReference type="eggNOG" id="COG0338">
    <property type="taxonomic scope" value="Bacteria"/>
</dbReference>
<evidence type="ECO:0000256" key="7">
    <source>
        <dbReference type="PIRSR" id="PIRSR000398-1"/>
    </source>
</evidence>
<accession>A0A0A2LYJ0</accession>
<dbReference type="PROSITE" id="PS00092">
    <property type="entry name" value="N6_MTASE"/>
    <property type="match status" value="1"/>
</dbReference>
<dbReference type="SUPFAM" id="SSF53335">
    <property type="entry name" value="S-adenosyl-L-methionine-dependent methyltransferases"/>
    <property type="match status" value="1"/>
</dbReference>
<gene>
    <name evidence="9" type="ORF">Q763_01395</name>
</gene>
<dbReference type="PANTHER" id="PTHR30481">
    <property type="entry name" value="DNA ADENINE METHYLASE"/>
    <property type="match status" value="1"/>
</dbReference>
<keyword evidence="4 8" id="KW-0808">Transferase</keyword>
<dbReference type="InterPro" id="IPR023095">
    <property type="entry name" value="Ade_MeTrfase_dom_2"/>
</dbReference>
<dbReference type="InterPro" id="IPR002052">
    <property type="entry name" value="DNA_methylase_N6_adenine_CS"/>
</dbReference>
<comment type="caution">
    <text evidence="9">The sequence shown here is derived from an EMBL/GenBank/DDBJ whole genome shotgun (WGS) entry which is preliminary data.</text>
</comment>
<dbReference type="RefSeq" id="WP_035130269.1">
    <property type="nucleotide sequence ID" value="NZ_JRLV01000001.1"/>
</dbReference>
<feature type="binding site" evidence="7">
    <location>
        <position position="18"/>
    </location>
    <ligand>
        <name>S-adenosyl-L-methionine</name>
        <dbReference type="ChEBI" id="CHEBI:59789"/>
    </ligand>
</feature>
<feature type="binding site" evidence="7">
    <location>
        <position position="191"/>
    </location>
    <ligand>
        <name>S-adenosyl-L-methionine</name>
        <dbReference type="ChEBI" id="CHEBI:59789"/>
    </ligand>
</feature>
<dbReference type="GO" id="GO:0043565">
    <property type="term" value="F:sequence-specific DNA binding"/>
    <property type="evidence" value="ECO:0007669"/>
    <property type="project" value="TreeGrafter"/>
</dbReference>
<reference evidence="9 10" key="1">
    <citation type="submission" date="2013-09" db="EMBL/GenBank/DDBJ databases">
        <authorList>
            <person name="Zeng Z."/>
            <person name="Chen C."/>
        </authorList>
    </citation>
    <scope>NUCLEOTIDE SEQUENCE [LARGE SCALE GENOMIC DNA]</scope>
    <source>
        <strain evidence="9 10">F44-8</strain>
    </source>
</reference>
<evidence type="ECO:0000256" key="3">
    <source>
        <dbReference type="ARBA" id="ARBA00022603"/>
    </source>
</evidence>
<evidence type="ECO:0000256" key="5">
    <source>
        <dbReference type="ARBA" id="ARBA00022691"/>
    </source>
</evidence>
<dbReference type="STRING" id="1406840.Q763_01395"/>
<dbReference type="EMBL" id="JRLV01000001">
    <property type="protein sequence ID" value="KGO84426.1"/>
    <property type="molecule type" value="Genomic_DNA"/>
</dbReference>
<evidence type="ECO:0000256" key="8">
    <source>
        <dbReference type="RuleBase" id="RU361257"/>
    </source>
</evidence>
<feature type="binding site" evidence="7">
    <location>
        <position position="61"/>
    </location>
    <ligand>
        <name>S-adenosyl-L-methionine</name>
        <dbReference type="ChEBI" id="CHEBI:59789"/>
    </ligand>
</feature>
<dbReference type="NCBIfam" id="TIGR00571">
    <property type="entry name" value="dam"/>
    <property type="match status" value="1"/>
</dbReference>
<dbReference type="Proteomes" id="UP000030129">
    <property type="component" value="Unassembled WGS sequence"/>
</dbReference>
<protein>
    <recommendedName>
        <fullName evidence="2 8">Site-specific DNA-methyltransferase (adenine-specific)</fullName>
        <ecNumber evidence="2 8">2.1.1.72</ecNumber>
    </recommendedName>
</protein>
<dbReference type="Gene3D" id="1.10.1020.10">
    <property type="entry name" value="Adenine-specific Methyltransferase, Domain 2"/>
    <property type="match status" value="1"/>
</dbReference>
<proteinExistence type="inferred from homology"/>
<dbReference type="AlphaFoldDB" id="A0A0A2LYJ0"/>
<keyword evidence="10" id="KW-1185">Reference proteome</keyword>
<organism evidence="9 10">
    <name type="scientific">Flavobacterium beibuense F44-8</name>
    <dbReference type="NCBI Taxonomy" id="1406840"/>
    <lineage>
        <taxon>Bacteria</taxon>
        <taxon>Pseudomonadati</taxon>
        <taxon>Bacteroidota</taxon>
        <taxon>Flavobacteriia</taxon>
        <taxon>Flavobacteriales</taxon>
        <taxon>Flavobacteriaceae</taxon>
        <taxon>Flavobacterium</taxon>
    </lineage>
</organism>
<dbReference type="PIRSF" id="PIRSF000398">
    <property type="entry name" value="M_m6A_EcoRV"/>
    <property type="match status" value="1"/>
</dbReference>
<evidence type="ECO:0000256" key="4">
    <source>
        <dbReference type="ARBA" id="ARBA00022679"/>
    </source>
</evidence>
<dbReference type="GO" id="GO:0009307">
    <property type="term" value="P:DNA restriction-modification system"/>
    <property type="evidence" value="ECO:0007669"/>
    <property type="project" value="InterPro"/>
</dbReference>
<name>A0A0A2LYJ0_9FLAO</name>
<evidence type="ECO:0000313" key="10">
    <source>
        <dbReference type="Proteomes" id="UP000030129"/>
    </source>
</evidence>
<dbReference type="GO" id="GO:0009007">
    <property type="term" value="F:site-specific DNA-methyltransferase (adenine-specific) activity"/>
    <property type="evidence" value="ECO:0007669"/>
    <property type="project" value="UniProtKB-UniRule"/>
</dbReference>
<dbReference type="GO" id="GO:0032259">
    <property type="term" value="P:methylation"/>
    <property type="evidence" value="ECO:0007669"/>
    <property type="project" value="UniProtKB-KW"/>
</dbReference>
<evidence type="ECO:0000256" key="1">
    <source>
        <dbReference type="ARBA" id="ARBA00006594"/>
    </source>
</evidence>
<dbReference type="PRINTS" id="PR00505">
    <property type="entry name" value="D12N6MTFRASE"/>
</dbReference>
<dbReference type="InterPro" id="IPR012327">
    <property type="entry name" value="MeTrfase_D12"/>
</dbReference>
<dbReference type="GO" id="GO:0006298">
    <property type="term" value="P:mismatch repair"/>
    <property type="evidence" value="ECO:0007669"/>
    <property type="project" value="TreeGrafter"/>
</dbReference>
<keyword evidence="3 8" id="KW-0489">Methyltransferase</keyword>
<sequence>MVKNSKLVAPFLKWVGGKRQLMPSIINLLPKNIKDLDYIEPFIGGGAVLFHLQPKNAIVNDYNKELINVYEVIKSNLSELIDDLKKHENNADYFYKIRGLDRTEDFNTLSPIQRASRVIFLNKTCFNGLYRVNNAGEFNAPFGRYKNPNIVNEPTLKAVSKYLNSNNITLRSEDYADIINNASQNSFIYLDPPYHPLSESSNFTGYVQGGWDALDQIRLRENCDLLTKKGVKFLLSNSSAPLIKEQYAHYNITIVKANRAINSNGSNRGEVDEVLIRNYE</sequence>
<keyword evidence="5 8" id="KW-0949">S-adenosyl-L-methionine</keyword>
<dbReference type="PANTHER" id="PTHR30481:SF3">
    <property type="entry name" value="DNA ADENINE METHYLASE"/>
    <property type="match status" value="1"/>
</dbReference>
<comment type="similarity">
    <text evidence="1 8">Belongs to the N(4)/N(6)-methyltransferase family.</text>
</comment>
<dbReference type="GO" id="GO:1904047">
    <property type="term" value="F:S-adenosyl-L-methionine binding"/>
    <property type="evidence" value="ECO:0007669"/>
    <property type="project" value="TreeGrafter"/>
</dbReference>